<evidence type="ECO:0000256" key="8">
    <source>
        <dbReference type="PIRNR" id="PIRNR000077"/>
    </source>
</evidence>
<dbReference type="Pfam" id="PF00085">
    <property type="entry name" value="Thioredoxin"/>
    <property type="match status" value="1"/>
</dbReference>
<keyword evidence="13" id="KW-1185">Reference proteome</keyword>
<evidence type="ECO:0000256" key="6">
    <source>
        <dbReference type="ARBA" id="ARBA00023284"/>
    </source>
</evidence>
<dbReference type="NCBIfam" id="TIGR01068">
    <property type="entry name" value="thioredoxin"/>
    <property type="match status" value="1"/>
</dbReference>
<evidence type="ECO:0000256" key="2">
    <source>
        <dbReference type="ARBA" id="ARBA00020570"/>
    </source>
</evidence>
<dbReference type="PANTHER" id="PTHR45663:SF11">
    <property type="entry name" value="GEO12009P1"/>
    <property type="match status" value="1"/>
</dbReference>
<evidence type="ECO:0000313" key="13">
    <source>
        <dbReference type="Proteomes" id="UP000371977"/>
    </source>
</evidence>
<evidence type="ECO:0000256" key="4">
    <source>
        <dbReference type="ARBA" id="ARBA00022982"/>
    </source>
</evidence>
<evidence type="ECO:0000256" key="5">
    <source>
        <dbReference type="ARBA" id="ARBA00023157"/>
    </source>
</evidence>
<proteinExistence type="inferred from homology"/>
<dbReference type="Proteomes" id="UP000371977">
    <property type="component" value="Unassembled WGS sequence"/>
</dbReference>
<feature type="site" description="Deprotonates C-terminal active site Cys" evidence="9">
    <location>
        <position position="23"/>
    </location>
</feature>
<reference evidence="12 13" key="1">
    <citation type="submission" date="2019-01" db="EMBL/GenBank/DDBJ databases">
        <title>Weissella sp. nov., a novel lactic acid bacterium isolated from animal feces.</title>
        <authorList>
            <person name="Wang L.-T."/>
        </authorList>
    </citation>
    <scope>NUCLEOTIDE SEQUENCE [LARGE SCALE GENOMIC DNA]</scope>
    <source>
        <strain evidence="12 13">8H-2</strain>
    </source>
</reference>
<keyword evidence="3" id="KW-0813">Transport</keyword>
<evidence type="ECO:0000256" key="9">
    <source>
        <dbReference type="PIRSR" id="PIRSR000077-1"/>
    </source>
</evidence>
<feature type="site" description="Contributes to redox potential value" evidence="9">
    <location>
        <position position="30"/>
    </location>
</feature>
<dbReference type="EMBL" id="SDGZ01000003">
    <property type="protein sequence ID" value="TYC50963.1"/>
    <property type="molecule type" value="Genomic_DNA"/>
</dbReference>
<evidence type="ECO:0000256" key="3">
    <source>
        <dbReference type="ARBA" id="ARBA00022448"/>
    </source>
</evidence>
<gene>
    <name evidence="12" type="primary">trxA</name>
    <name evidence="12" type="ORF">ESZ50_00060</name>
</gene>
<dbReference type="InterPro" id="IPR005746">
    <property type="entry name" value="Thioredoxin"/>
</dbReference>
<feature type="disulfide bond" description="Redox-active" evidence="10">
    <location>
        <begin position="29"/>
        <end position="32"/>
    </location>
</feature>
<evidence type="ECO:0000256" key="1">
    <source>
        <dbReference type="ARBA" id="ARBA00008987"/>
    </source>
</evidence>
<dbReference type="PRINTS" id="PR00421">
    <property type="entry name" value="THIOREDOXIN"/>
</dbReference>
<dbReference type="InterPro" id="IPR017937">
    <property type="entry name" value="Thioredoxin_CS"/>
</dbReference>
<sequence>MAVEDITDTNFKEKTDTGVTLTDLWAVWCGPCKMQSPVVEEVSNRLPNVSFNKLNVDENPKTTSELGIMAIPTLIVKKDGEIVERITGYTPADALEAIIKKHTDN</sequence>
<comment type="similarity">
    <text evidence="1 8">Belongs to the thioredoxin family.</text>
</comment>
<dbReference type="GO" id="GO:0005829">
    <property type="term" value="C:cytosol"/>
    <property type="evidence" value="ECO:0007669"/>
    <property type="project" value="TreeGrafter"/>
</dbReference>
<feature type="domain" description="Thioredoxin" evidence="11">
    <location>
        <begin position="1"/>
        <end position="104"/>
    </location>
</feature>
<evidence type="ECO:0000256" key="10">
    <source>
        <dbReference type="PIRSR" id="PIRSR000077-4"/>
    </source>
</evidence>
<dbReference type="RefSeq" id="WP_148621549.1">
    <property type="nucleotide sequence ID" value="NZ_SDGZ01000003.1"/>
</dbReference>
<feature type="active site" description="Nucleophile" evidence="9">
    <location>
        <position position="29"/>
    </location>
</feature>
<dbReference type="PROSITE" id="PS00194">
    <property type="entry name" value="THIOREDOXIN_1"/>
    <property type="match status" value="1"/>
</dbReference>
<evidence type="ECO:0000256" key="7">
    <source>
        <dbReference type="NCBIfam" id="TIGR01068"/>
    </source>
</evidence>
<name>A0A6C2CC45_9LACO</name>
<dbReference type="GO" id="GO:0015035">
    <property type="term" value="F:protein-disulfide reductase activity"/>
    <property type="evidence" value="ECO:0007669"/>
    <property type="project" value="UniProtKB-UniRule"/>
</dbReference>
<dbReference type="PANTHER" id="PTHR45663">
    <property type="entry name" value="GEO12009P1"/>
    <property type="match status" value="1"/>
</dbReference>
<dbReference type="CDD" id="cd02947">
    <property type="entry name" value="TRX_family"/>
    <property type="match status" value="1"/>
</dbReference>
<keyword evidence="6 10" id="KW-0676">Redox-active center</keyword>
<dbReference type="SUPFAM" id="SSF52833">
    <property type="entry name" value="Thioredoxin-like"/>
    <property type="match status" value="1"/>
</dbReference>
<feature type="active site" description="Nucleophile" evidence="9">
    <location>
        <position position="32"/>
    </location>
</feature>
<keyword evidence="4" id="KW-0249">Electron transport</keyword>
<dbReference type="OrthoDB" id="9790390at2"/>
<comment type="caution">
    <text evidence="12">The sequence shown here is derived from an EMBL/GenBank/DDBJ whole genome shotgun (WGS) entry which is preliminary data.</text>
</comment>
<dbReference type="PIRSF" id="PIRSF000077">
    <property type="entry name" value="Thioredoxin"/>
    <property type="match status" value="1"/>
</dbReference>
<keyword evidence="5 10" id="KW-1015">Disulfide bond</keyword>
<dbReference type="PROSITE" id="PS51352">
    <property type="entry name" value="THIOREDOXIN_2"/>
    <property type="match status" value="1"/>
</dbReference>
<accession>A0A6C2CC45</accession>
<feature type="site" description="Contributes to redox potential value" evidence="9">
    <location>
        <position position="31"/>
    </location>
</feature>
<organism evidence="12 13">
    <name type="scientific">Weissella muntiaci</name>
    <dbReference type="NCBI Taxonomy" id="2508881"/>
    <lineage>
        <taxon>Bacteria</taxon>
        <taxon>Bacillati</taxon>
        <taxon>Bacillota</taxon>
        <taxon>Bacilli</taxon>
        <taxon>Lactobacillales</taxon>
        <taxon>Lactobacillaceae</taxon>
        <taxon>Weissella</taxon>
    </lineage>
</organism>
<protein>
    <recommendedName>
        <fullName evidence="2 7">Thioredoxin</fullName>
    </recommendedName>
</protein>
<dbReference type="InterPro" id="IPR013766">
    <property type="entry name" value="Thioredoxin_domain"/>
</dbReference>
<dbReference type="GO" id="GO:0045454">
    <property type="term" value="P:cell redox homeostasis"/>
    <property type="evidence" value="ECO:0007669"/>
    <property type="project" value="TreeGrafter"/>
</dbReference>
<evidence type="ECO:0000259" key="11">
    <source>
        <dbReference type="PROSITE" id="PS51352"/>
    </source>
</evidence>
<dbReference type="InterPro" id="IPR036249">
    <property type="entry name" value="Thioredoxin-like_sf"/>
</dbReference>
<evidence type="ECO:0000313" key="12">
    <source>
        <dbReference type="EMBL" id="TYC50963.1"/>
    </source>
</evidence>
<dbReference type="AlphaFoldDB" id="A0A6C2CC45"/>
<dbReference type="Gene3D" id="3.40.30.10">
    <property type="entry name" value="Glutaredoxin"/>
    <property type="match status" value="1"/>
</dbReference>